<dbReference type="EnsemblPlants" id="AET3Gv20724500.15">
    <property type="protein sequence ID" value="AET3Gv20724500.15"/>
    <property type="gene ID" value="AET3Gv20724500"/>
</dbReference>
<dbReference type="FunFam" id="3.90.70.200:FF:000004">
    <property type="entry name" value="Zinc knuckle (CCHC-type) family protein"/>
    <property type="match status" value="1"/>
</dbReference>
<dbReference type="PROSITE" id="PS51360">
    <property type="entry name" value="PLUS3"/>
    <property type="match status" value="1"/>
</dbReference>
<evidence type="ECO:0000313" key="3">
    <source>
        <dbReference type="EnsemblPlants" id="AET3Gv20724500.13"/>
    </source>
</evidence>
<feature type="compositionally biased region" description="Polar residues" evidence="1">
    <location>
        <begin position="73"/>
        <end position="105"/>
    </location>
</feature>
<dbReference type="Proteomes" id="UP000015105">
    <property type="component" value="Chromosome 3D"/>
</dbReference>
<dbReference type="SUPFAM" id="SSF159042">
    <property type="entry name" value="Plus3-like"/>
    <property type="match status" value="1"/>
</dbReference>
<evidence type="ECO:0000256" key="1">
    <source>
        <dbReference type="SAM" id="MobiDB-lite"/>
    </source>
</evidence>
<reference evidence="3" key="3">
    <citation type="journal article" date="2017" name="Nature">
        <title>Genome sequence of the progenitor of the wheat D genome Aegilops tauschii.</title>
        <authorList>
            <person name="Luo M.C."/>
            <person name="Gu Y.Q."/>
            <person name="Puiu D."/>
            <person name="Wang H."/>
            <person name="Twardziok S.O."/>
            <person name="Deal K.R."/>
            <person name="Huo N."/>
            <person name="Zhu T."/>
            <person name="Wang L."/>
            <person name="Wang Y."/>
            <person name="McGuire P.E."/>
            <person name="Liu S."/>
            <person name="Long H."/>
            <person name="Ramasamy R.K."/>
            <person name="Rodriguez J.C."/>
            <person name="Van S.L."/>
            <person name="Yuan L."/>
            <person name="Wang Z."/>
            <person name="Xia Z."/>
            <person name="Xiao L."/>
            <person name="Anderson O.D."/>
            <person name="Ouyang S."/>
            <person name="Liang Y."/>
            <person name="Zimin A.V."/>
            <person name="Pertea G."/>
            <person name="Qi P."/>
            <person name="Bennetzen J.L."/>
            <person name="Dai X."/>
            <person name="Dawson M.W."/>
            <person name="Muller H.G."/>
            <person name="Kugler K."/>
            <person name="Rivarola-Duarte L."/>
            <person name="Spannagl M."/>
            <person name="Mayer K.F.X."/>
            <person name="Lu F.H."/>
            <person name="Bevan M.W."/>
            <person name="Leroy P."/>
            <person name="Li P."/>
            <person name="You F.M."/>
            <person name="Sun Q."/>
            <person name="Liu Z."/>
            <person name="Lyons E."/>
            <person name="Wicker T."/>
            <person name="Salzberg S.L."/>
            <person name="Devos K.M."/>
            <person name="Dvorak J."/>
        </authorList>
    </citation>
    <scope>NUCLEOTIDE SEQUENCE [LARGE SCALE GENOMIC DNA]</scope>
    <source>
        <strain evidence="3">cv. AL8/78</strain>
    </source>
</reference>
<reference evidence="3" key="4">
    <citation type="submission" date="2019-03" db="UniProtKB">
        <authorList>
            <consortium name="EnsemblPlants"/>
        </authorList>
    </citation>
    <scope>IDENTIFICATION</scope>
</reference>
<organism evidence="3 4">
    <name type="scientific">Aegilops tauschii subsp. strangulata</name>
    <name type="common">Goatgrass</name>
    <dbReference type="NCBI Taxonomy" id="200361"/>
    <lineage>
        <taxon>Eukaryota</taxon>
        <taxon>Viridiplantae</taxon>
        <taxon>Streptophyta</taxon>
        <taxon>Embryophyta</taxon>
        <taxon>Tracheophyta</taxon>
        <taxon>Spermatophyta</taxon>
        <taxon>Magnoliopsida</taxon>
        <taxon>Liliopsida</taxon>
        <taxon>Poales</taxon>
        <taxon>Poaceae</taxon>
        <taxon>BOP clade</taxon>
        <taxon>Pooideae</taxon>
        <taxon>Triticodae</taxon>
        <taxon>Triticeae</taxon>
        <taxon>Triticinae</taxon>
        <taxon>Aegilops</taxon>
    </lineage>
</organism>
<name>A0A453FN15_AEGTS</name>
<dbReference type="InterPro" id="IPR036128">
    <property type="entry name" value="Plus3-like_sf"/>
</dbReference>
<dbReference type="STRING" id="200361.A0A453FN15"/>
<reference evidence="4" key="1">
    <citation type="journal article" date="2014" name="Science">
        <title>Ancient hybridizations among the ancestral genomes of bread wheat.</title>
        <authorList>
            <consortium name="International Wheat Genome Sequencing Consortium,"/>
            <person name="Marcussen T."/>
            <person name="Sandve S.R."/>
            <person name="Heier L."/>
            <person name="Spannagl M."/>
            <person name="Pfeifer M."/>
            <person name="Jakobsen K.S."/>
            <person name="Wulff B.B."/>
            <person name="Steuernagel B."/>
            <person name="Mayer K.F."/>
            <person name="Olsen O.A."/>
        </authorList>
    </citation>
    <scope>NUCLEOTIDE SEQUENCE [LARGE SCALE GENOMIC DNA]</scope>
    <source>
        <strain evidence="4">cv. AL8/78</strain>
    </source>
</reference>
<dbReference type="PANTHER" id="PTHR38940">
    <property type="entry name" value="PLUS3 DOMAIN-CONTAINING PROTEIN"/>
    <property type="match status" value="1"/>
</dbReference>
<dbReference type="InterPro" id="IPR004343">
    <property type="entry name" value="Plus-3_dom"/>
</dbReference>
<reference evidence="3" key="5">
    <citation type="journal article" date="2021" name="G3 (Bethesda)">
        <title>Aegilops tauschii genome assembly Aet v5.0 features greater sequence contiguity and improved annotation.</title>
        <authorList>
            <person name="Wang L."/>
            <person name="Zhu T."/>
            <person name="Rodriguez J.C."/>
            <person name="Deal K.R."/>
            <person name="Dubcovsky J."/>
            <person name="McGuire P.E."/>
            <person name="Lux T."/>
            <person name="Spannagl M."/>
            <person name="Mayer K.F.X."/>
            <person name="Baldrich P."/>
            <person name="Meyers B.C."/>
            <person name="Huo N."/>
            <person name="Gu Y.Q."/>
            <person name="Zhou H."/>
            <person name="Devos K.M."/>
            <person name="Bennetzen J.L."/>
            <person name="Unver T."/>
            <person name="Budak H."/>
            <person name="Gulick P.J."/>
            <person name="Galiba G."/>
            <person name="Kalapos B."/>
            <person name="Nelson D.R."/>
            <person name="Li P."/>
            <person name="You F.M."/>
            <person name="Luo M.C."/>
            <person name="Dvorak J."/>
        </authorList>
    </citation>
    <scope>NUCLEOTIDE SEQUENCE [LARGE SCALE GENOMIC DNA]</scope>
    <source>
        <strain evidence="3">cv. AL8/78</strain>
    </source>
</reference>
<keyword evidence="4" id="KW-1185">Reference proteome</keyword>
<dbReference type="SMART" id="SM00719">
    <property type="entry name" value="Plus3"/>
    <property type="match status" value="1"/>
</dbReference>
<protein>
    <recommendedName>
        <fullName evidence="2">Plus3 domain-containing protein</fullName>
    </recommendedName>
</protein>
<evidence type="ECO:0000259" key="2">
    <source>
        <dbReference type="PROSITE" id="PS51360"/>
    </source>
</evidence>
<dbReference type="GO" id="GO:0003677">
    <property type="term" value="F:DNA binding"/>
    <property type="evidence" value="ECO:0007669"/>
    <property type="project" value="InterPro"/>
</dbReference>
<dbReference type="EnsemblPlants" id="AET3Gv20724500.13">
    <property type="protein sequence ID" value="AET3Gv20724500.13"/>
    <property type="gene ID" value="AET3Gv20724500"/>
</dbReference>
<feature type="domain" description="Plus3" evidence="2">
    <location>
        <begin position="850"/>
        <end position="972"/>
    </location>
</feature>
<dbReference type="Gramene" id="AET3Gv20724500.13">
    <property type="protein sequence ID" value="AET3Gv20724500.13"/>
    <property type="gene ID" value="AET3Gv20724500"/>
</dbReference>
<dbReference type="AlphaFoldDB" id="A0A453FN15"/>
<dbReference type="Gramene" id="AET3Gv20724500.15">
    <property type="protein sequence ID" value="AET3Gv20724500.15"/>
    <property type="gene ID" value="AET3Gv20724500"/>
</dbReference>
<feature type="region of interest" description="Disordered" evidence="1">
    <location>
        <begin position="663"/>
        <end position="687"/>
    </location>
</feature>
<feature type="compositionally biased region" description="Basic and acidic residues" evidence="1">
    <location>
        <begin position="345"/>
        <end position="355"/>
    </location>
</feature>
<evidence type="ECO:0000313" key="4">
    <source>
        <dbReference type="Proteomes" id="UP000015105"/>
    </source>
</evidence>
<reference evidence="4" key="2">
    <citation type="journal article" date="2017" name="Nat. Plants">
        <title>The Aegilops tauschii genome reveals multiple impacts of transposons.</title>
        <authorList>
            <person name="Zhao G."/>
            <person name="Zou C."/>
            <person name="Li K."/>
            <person name="Wang K."/>
            <person name="Li T."/>
            <person name="Gao L."/>
            <person name="Zhang X."/>
            <person name="Wang H."/>
            <person name="Yang Z."/>
            <person name="Liu X."/>
            <person name="Jiang W."/>
            <person name="Mao L."/>
            <person name="Kong X."/>
            <person name="Jiao Y."/>
            <person name="Jia J."/>
        </authorList>
    </citation>
    <scope>NUCLEOTIDE SEQUENCE [LARGE SCALE GENOMIC DNA]</scope>
    <source>
        <strain evidence="4">cv. AL8/78</strain>
    </source>
</reference>
<sequence>MSPLSELVWSPDDGLSIKIAASSLSTRKASLRWNADTLNIVISSPQQSGGGGGGKSGDNVDATLRDAGEMPSQPRTPSDSSVRVSAASPNRTRNLDAQQSTSIRSQEQDSKCSGGISEMSEGEELSDSCCADKLNKEEADICPTRCSNDASHSNISFLVQLIKNTLISFVLKVKILARHFTGPASKKGSLQSISEKQVYCATAVHNERSWADNTWRARLVKAISQRDYVLPNNAVNAQPPSSFGSFSNTKKVPGKLAGFLDNQSDKHQDLVMQDNCNGNQEDQVMQENCNGDHQDQVMQEHHKDGPILAKLQSASGVNPVSKCDSASGVNSVARYESTPDVNPAKLEKGKEKAMHDQSNYVSNTKEGDDSNESMESCPRMKAPKREYAQYSTAEMSSRNKRYRREYNESYCSGLLNRNGSSFFNWMSSLTNGSTVFDKTTNQKLSETTGHELAGHSLPLENNSSNRLQSVGFNSLFQSLYSHNVMITSRDTPHQSEINPTEREADRLSLDLNGSNSMLDKEISTGRETLDVAVGTLAADSLQMESPGGKWNFRDQSGVFPLRAGRNLKMPNSSKSCSKTLEEKQNECHASPLNAAMGNKGGITESLWVSRLLPKKSMKLMDATPCNVNSDFCAVNPKGAGDKLYPSSQQNVNVEKEFNSSQYFTSTGSDNETTSSKCPVIPPEEHKQSETMASILAKRLDALRHAKTSAIRLAISSGISKDHNHRKSPFFINYSSHDGLETGQGTQKSSSGGGRLVLWSGDKGKEQLYPLSDEELRGNMLARGEHQQCGGSMTGKAVAPHDNLEANTSAEYVDRRGVQIKEVGSNSMESLPHNKQIVPYNIITSDIDQSSVVFGALQRLRLSRSDIIRWLASPIMHTTLDGFFLRLRFGKWEEALGGTGYHVARINGALDRNRLSVTIRNSTCQVDSRFVSNHGFHEDELKAWWSAAMKGGWKLPSKEELSKKLRERELLHFGNGTGQPDNT</sequence>
<dbReference type="Pfam" id="PF03126">
    <property type="entry name" value="Plus-3"/>
    <property type="match status" value="1"/>
</dbReference>
<feature type="region of interest" description="Disordered" evidence="1">
    <location>
        <begin position="42"/>
        <end position="120"/>
    </location>
</feature>
<feature type="region of interest" description="Disordered" evidence="1">
    <location>
        <begin position="318"/>
        <end position="397"/>
    </location>
</feature>
<dbReference type="Gene3D" id="3.90.70.200">
    <property type="entry name" value="Plus-3 domain"/>
    <property type="match status" value="1"/>
</dbReference>
<dbReference type="PANTHER" id="PTHR38940:SF4">
    <property type="entry name" value="OS01G0775100 PROTEIN"/>
    <property type="match status" value="1"/>
</dbReference>
<feature type="compositionally biased region" description="Polar residues" evidence="1">
    <location>
        <begin position="663"/>
        <end position="676"/>
    </location>
</feature>
<proteinExistence type="predicted"/>
<accession>A0A453FN15</accession>